<proteinExistence type="predicted"/>
<name>A0A699GVG1_TANCI</name>
<accession>A0A699GVG1</accession>
<protein>
    <submittedName>
        <fullName evidence="2">Uncharacterized protein</fullName>
    </submittedName>
</protein>
<gene>
    <name evidence="2" type="ORF">Tci_196694</name>
</gene>
<dbReference type="AlphaFoldDB" id="A0A699GVG1"/>
<organism evidence="2">
    <name type="scientific">Tanacetum cinerariifolium</name>
    <name type="common">Dalmatian daisy</name>
    <name type="synonym">Chrysanthemum cinerariifolium</name>
    <dbReference type="NCBI Taxonomy" id="118510"/>
    <lineage>
        <taxon>Eukaryota</taxon>
        <taxon>Viridiplantae</taxon>
        <taxon>Streptophyta</taxon>
        <taxon>Embryophyta</taxon>
        <taxon>Tracheophyta</taxon>
        <taxon>Spermatophyta</taxon>
        <taxon>Magnoliopsida</taxon>
        <taxon>eudicotyledons</taxon>
        <taxon>Gunneridae</taxon>
        <taxon>Pentapetalae</taxon>
        <taxon>asterids</taxon>
        <taxon>campanulids</taxon>
        <taxon>Asterales</taxon>
        <taxon>Asteraceae</taxon>
        <taxon>Asteroideae</taxon>
        <taxon>Anthemideae</taxon>
        <taxon>Anthemidinae</taxon>
        <taxon>Tanacetum</taxon>
    </lineage>
</organism>
<comment type="caution">
    <text evidence="2">The sequence shown here is derived from an EMBL/GenBank/DDBJ whole genome shotgun (WGS) entry which is preliminary data.</text>
</comment>
<evidence type="ECO:0000256" key="1">
    <source>
        <dbReference type="SAM" id="MobiDB-lite"/>
    </source>
</evidence>
<reference evidence="2" key="1">
    <citation type="journal article" date="2019" name="Sci. Rep.">
        <title>Draft genome of Tanacetum cinerariifolium, the natural source of mosquito coil.</title>
        <authorList>
            <person name="Yamashiro T."/>
            <person name="Shiraishi A."/>
            <person name="Satake H."/>
            <person name="Nakayama K."/>
        </authorList>
    </citation>
    <scope>NUCLEOTIDE SEQUENCE</scope>
</reference>
<sequence>MMVQAPKEVSQDEPPTEEHIPTPSHDPLPSGEDRLQLNELMEICTKLSDEVLSLEQIKTNQAAKIEKFKKIVKNLKGMKKKRTHGLKRLYKRRIAEIDADEDLSLINEIAQDQRRMNDEDMFGVNDLDGDEVSIAADEVVTTAESVEGITAATTPQISKDDVTLAQTLIEIKAAKPMARGVIVQELSEFRTTSSSQPSQLPQAKDKGKGIMVEPEKLLKKKDQIALDEKVARKLEAYMKAETKEEKRIAREKDEANIVVIEE</sequence>
<evidence type="ECO:0000313" key="2">
    <source>
        <dbReference type="EMBL" id="GEW24718.1"/>
    </source>
</evidence>
<dbReference type="EMBL" id="BKCJ010050703">
    <property type="protein sequence ID" value="GEW24718.1"/>
    <property type="molecule type" value="Genomic_DNA"/>
</dbReference>
<feature type="region of interest" description="Disordered" evidence="1">
    <location>
        <begin position="1"/>
        <end position="32"/>
    </location>
</feature>